<sequence length="41" mass="4502">MRKGRCFPPPAGIRNMDIRRPASGRLCAPPKAQRSVLQAPT</sequence>
<name>A0A3D9XPZ6_PARVE</name>
<evidence type="ECO:0000256" key="1">
    <source>
        <dbReference type="SAM" id="MobiDB-lite"/>
    </source>
</evidence>
<accession>A0A3D9XPZ6</accession>
<evidence type="ECO:0000313" key="2">
    <source>
        <dbReference type="EMBL" id="REF68959.1"/>
    </source>
</evidence>
<reference evidence="2 3" key="1">
    <citation type="submission" date="2018-08" db="EMBL/GenBank/DDBJ databases">
        <title>Genomic Encyclopedia of Archaeal and Bacterial Type Strains, Phase II (KMG-II): from individual species to whole genera.</title>
        <authorList>
            <person name="Goeker M."/>
        </authorList>
    </citation>
    <scope>NUCLEOTIDE SEQUENCE [LARGE SCALE GENOMIC DNA]</scope>
    <source>
        <strain evidence="2 3">DSM 17099</strain>
    </source>
</reference>
<dbReference type="EMBL" id="QTUJ01000003">
    <property type="protein sequence ID" value="REF68959.1"/>
    <property type="molecule type" value="Genomic_DNA"/>
</dbReference>
<gene>
    <name evidence="2" type="ORF">BDD41_4046</name>
</gene>
<proteinExistence type="predicted"/>
<dbReference type="AlphaFoldDB" id="A0A3D9XPZ6"/>
<comment type="caution">
    <text evidence="2">The sequence shown here is derived from an EMBL/GenBank/DDBJ whole genome shotgun (WGS) entry which is preliminary data.</text>
</comment>
<feature type="region of interest" description="Disordered" evidence="1">
    <location>
        <begin position="22"/>
        <end position="41"/>
    </location>
</feature>
<dbReference type="Proteomes" id="UP000256941">
    <property type="component" value="Unassembled WGS sequence"/>
</dbReference>
<organism evidence="2 3">
    <name type="scientific">Paracoccus versutus</name>
    <name type="common">Thiobacillus versutus</name>
    <dbReference type="NCBI Taxonomy" id="34007"/>
    <lineage>
        <taxon>Bacteria</taxon>
        <taxon>Pseudomonadati</taxon>
        <taxon>Pseudomonadota</taxon>
        <taxon>Alphaproteobacteria</taxon>
        <taxon>Rhodobacterales</taxon>
        <taxon>Paracoccaceae</taxon>
        <taxon>Paracoccus</taxon>
    </lineage>
</organism>
<protein>
    <submittedName>
        <fullName evidence="2">Uncharacterized protein</fullName>
    </submittedName>
</protein>
<evidence type="ECO:0000313" key="3">
    <source>
        <dbReference type="Proteomes" id="UP000256941"/>
    </source>
</evidence>